<name>A0ACB6RGR2_9PLEO</name>
<gene>
    <name evidence="1" type="ORF">BDR25DRAFT_275038</name>
</gene>
<accession>A0ACB6RGR2</accession>
<sequence>MADPFSIVASTASIADICIRLVRYLKDVKKGAATIEDDITSLVQEVEALDAISTSIQQTFKEHPTSPTAYGQRDKSEDLWMHIKRTLQDCKALAKKLETIVQNIYGKSGPTVSGFRDAVAKSHRRRGKEGDLRQCRDQLATFQNVLQILLAFINLHSTKGSQEANAQSFEILTEDLRNVDQRLGSQIATLQDSIDSAFDQPPPYAGTITALRGLRNSIDYAAGMIKSVSSNKHFDIPQPVSSIFTGRDDDLERLKNLFISPPGNSGRHQQIRFVIHGIGGSGKTQFCSKFAEDNRESFWGVFWVDASTTERMKQTYAQISKVAEVEPNPNAAMHWLSNLEEQWLLIIDNADDPNIHLETYFPKGNRGHILVTTRNPAHKVHGNVGPGFFEFQGLNFQEANDLLLKAARVPTPWDSTSENSASAITKSLGFLVLAIVHAGAVIRDGLCTLKTFLSFYERSWTRLRRARIDSGHEVDESTHHMYVYTTWELCYQRIESKGKEGSESAQDAIQLLSTFSFMHWENIRYDIFRRAIDCPRIEAEHQKKEAEKEKVKLDIEPETFSQKMDRFKMAVLIFLLKNRSPLLLPNVIRDARQLGNIDEYDDRIRYALKELVQMSLVTYNEANDSYSMHPIVHKWARERPGMRLAEQAIWSEAAATILSSSLLLPPLRNSPSDEDYHRDVLPHVDHVRICRNSVNDRITRKIQSHWTSWFAPRPSMSPERGLMYAKFSLVYAHNGYWPHAEVLLSDVKNYLTKMLGPGHERTRRVTLALAGTYWNMGRGTAAEKLQRSVLHLCLTSLGPEHVDTLRAKDVLGETMWQGGRYSEAKDLHEEAYHGLSRQLGSHHVDALNALDNLARTIGRFWEREHLEQAHTLHSKAIKGMEKAHGRDHPRTLIAKENLVRVFIFLGGELHQAADALIAEVIEKRREKLGKEHPYTLLAMANAAIVKRSLGKLDEAEELMMAGLPIAERNLGEDHIGTLFGYHTLGSIRIEQRRYREAEEILVDVTERQKHMLSHRGAHHPDRLGAMIELAKCYRLQGKITESIRMCDETLAGFEAISTREHPLARDMKKARRRMMEHQHMIANGEIGDPGITEPSCGSYGQFSLF</sequence>
<dbReference type="EMBL" id="MU003492">
    <property type="protein sequence ID" value="KAF2477702.1"/>
    <property type="molecule type" value="Genomic_DNA"/>
</dbReference>
<evidence type="ECO:0000313" key="2">
    <source>
        <dbReference type="Proteomes" id="UP000799755"/>
    </source>
</evidence>
<reference evidence="1" key="1">
    <citation type="journal article" date="2020" name="Stud. Mycol.">
        <title>101 Dothideomycetes genomes: a test case for predicting lifestyles and emergence of pathogens.</title>
        <authorList>
            <person name="Haridas S."/>
            <person name="Albert R."/>
            <person name="Binder M."/>
            <person name="Bloem J."/>
            <person name="Labutti K."/>
            <person name="Salamov A."/>
            <person name="Andreopoulos B."/>
            <person name="Baker S."/>
            <person name="Barry K."/>
            <person name="Bills G."/>
            <person name="Bluhm B."/>
            <person name="Cannon C."/>
            <person name="Castanera R."/>
            <person name="Culley D."/>
            <person name="Daum C."/>
            <person name="Ezra D."/>
            <person name="Gonzalez J."/>
            <person name="Henrissat B."/>
            <person name="Kuo A."/>
            <person name="Liang C."/>
            <person name="Lipzen A."/>
            <person name="Lutzoni F."/>
            <person name="Magnuson J."/>
            <person name="Mondo S."/>
            <person name="Nolan M."/>
            <person name="Ohm R."/>
            <person name="Pangilinan J."/>
            <person name="Park H.-J."/>
            <person name="Ramirez L."/>
            <person name="Alfaro M."/>
            <person name="Sun H."/>
            <person name="Tritt A."/>
            <person name="Yoshinaga Y."/>
            <person name="Zwiers L.-H."/>
            <person name="Turgeon B."/>
            <person name="Goodwin S."/>
            <person name="Spatafora J."/>
            <person name="Crous P."/>
            <person name="Grigoriev I."/>
        </authorList>
    </citation>
    <scope>NUCLEOTIDE SEQUENCE</scope>
    <source>
        <strain evidence="1">ATCC 200398</strain>
    </source>
</reference>
<organism evidence="1 2">
    <name type="scientific">Lindgomyces ingoldianus</name>
    <dbReference type="NCBI Taxonomy" id="673940"/>
    <lineage>
        <taxon>Eukaryota</taxon>
        <taxon>Fungi</taxon>
        <taxon>Dikarya</taxon>
        <taxon>Ascomycota</taxon>
        <taxon>Pezizomycotina</taxon>
        <taxon>Dothideomycetes</taxon>
        <taxon>Pleosporomycetidae</taxon>
        <taxon>Pleosporales</taxon>
        <taxon>Lindgomycetaceae</taxon>
        <taxon>Lindgomyces</taxon>
    </lineage>
</organism>
<keyword evidence="2" id="KW-1185">Reference proteome</keyword>
<dbReference type="Proteomes" id="UP000799755">
    <property type="component" value="Unassembled WGS sequence"/>
</dbReference>
<proteinExistence type="predicted"/>
<evidence type="ECO:0000313" key="1">
    <source>
        <dbReference type="EMBL" id="KAF2477702.1"/>
    </source>
</evidence>
<comment type="caution">
    <text evidence="1">The sequence shown here is derived from an EMBL/GenBank/DDBJ whole genome shotgun (WGS) entry which is preliminary data.</text>
</comment>
<protein>
    <submittedName>
        <fullName evidence="1">Uncharacterized protein</fullName>
    </submittedName>
</protein>